<evidence type="ECO:0000313" key="3">
    <source>
        <dbReference type="Proteomes" id="UP000638570"/>
    </source>
</evidence>
<dbReference type="SUPFAM" id="SSF53067">
    <property type="entry name" value="Actin-like ATPase domain"/>
    <property type="match status" value="1"/>
</dbReference>
<accession>A0ABS1QWV5</accession>
<dbReference type="Pfam" id="PF05137">
    <property type="entry name" value="PilN"/>
    <property type="match status" value="1"/>
</dbReference>
<evidence type="ECO:0000313" key="2">
    <source>
        <dbReference type="EMBL" id="MBL1379325.1"/>
    </source>
</evidence>
<evidence type="ECO:0000256" key="1">
    <source>
        <dbReference type="SAM" id="Phobius"/>
    </source>
</evidence>
<reference evidence="3" key="1">
    <citation type="submission" date="2021-01" db="EMBL/GenBank/DDBJ databases">
        <title>Genome public.</title>
        <authorList>
            <person name="Liu C."/>
            <person name="Sun Q."/>
        </authorList>
    </citation>
    <scope>NUCLEOTIDE SEQUENCE [LARGE SCALE GENOMIC DNA]</scope>
    <source>
        <strain evidence="3">CGMCC 1.18722</strain>
    </source>
</reference>
<comment type="caution">
    <text evidence="2">The sequence shown here is derived from an EMBL/GenBank/DDBJ whole genome shotgun (WGS) entry which is preliminary data.</text>
</comment>
<dbReference type="InterPro" id="IPR007813">
    <property type="entry name" value="PilN"/>
</dbReference>
<dbReference type="RefSeq" id="WP_202088531.1">
    <property type="nucleotide sequence ID" value="NZ_JAERTZ010000033.1"/>
</dbReference>
<organism evidence="2 3">
    <name type="scientific">Zobellella iuensis</name>
    <dbReference type="NCBI Taxonomy" id="2803811"/>
    <lineage>
        <taxon>Bacteria</taxon>
        <taxon>Pseudomonadati</taxon>
        <taxon>Pseudomonadota</taxon>
        <taxon>Gammaproteobacteria</taxon>
        <taxon>Aeromonadales</taxon>
        <taxon>Aeromonadaceae</taxon>
        <taxon>Zobellella</taxon>
    </lineage>
</organism>
<keyword evidence="1" id="KW-0812">Transmembrane</keyword>
<dbReference type="InterPro" id="IPR052534">
    <property type="entry name" value="Extracell_DNA_Util/SecSys_Comp"/>
</dbReference>
<dbReference type="EMBL" id="JAERTZ010000033">
    <property type="protein sequence ID" value="MBL1379325.1"/>
    <property type="molecule type" value="Genomic_DNA"/>
</dbReference>
<dbReference type="Gene3D" id="3.30.420.380">
    <property type="match status" value="1"/>
</dbReference>
<name>A0ABS1QWV5_9GAMM</name>
<keyword evidence="3" id="KW-1185">Reference proteome</keyword>
<gene>
    <name evidence="2" type="ORF">JKV55_18645</name>
</gene>
<dbReference type="PANTHER" id="PTHR40278">
    <property type="entry name" value="DNA UTILIZATION PROTEIN HOFN"/>
    <property type="match status" value="1"/>
</dbReference>
<proteinExistence type="predicted"/>
<sequence length="360" mass="40266">MDGDNIVQKLNHYGRGLGQHLALFWQWWSRQLLSLLSPHLSRRLLGQKQRLGIYPEQDSYRLTLEPQGEQLFLNGSPAQEEALERMLKQADSIRLCLPAGELLLTRIILPAATAGNLANVLRFEMDRYTPFSSDQVYFGFKAAPREKDGAQIQISLSLAPKVQVAPRLAELAELGLAPDSLCNAEHPEAPAIPLPVIQSAAALKAGRLKRLNGALVLVMLFLLVAVPLYQRQNRIDALGAQLDIPRQRAEQAATLKQQLEELQQSRQFLARERASRPSVLPLLDELTRQLPDHTWLSRFELLEGTVQLRGESANASELIGLLEASQLFFDVRFSSPVTNNPATNKDRFMIDARFGEETAL</sequence>
<protein>
    <submittedName>
        <fullName evidence="2">PilN domain-containing protein</fullName>
    </submittedName>
</protein>
<feature type="transmembrane region" description="Helical" evidence="1">
    <location>
        <begin position="211"/>
        <end position="229"/>
    </location>
</feature>
<dbReference type="InterPro" id="IPR043129">
    <property type="entry name" value="ATPase_NBD"/>
</dbReference>
<dbReference type="PANTHER" id="PTHR40278:SF1">
    <property type="entry name" value="DNA UTILIZATION PROTEIN HOFN"/>
    <property type="match status" value="1"/>
</dbReference>
<dbReference type="Proteomes" id="UP000638570">
    <property type="component" value="Unassembled WGS sequence"/>
</dbReference>
<keyword evidence="1" id="KW-0472">Membrane</keyword>
<keyword evidence="1" id="KW-1133">Transmembrane helix</keyword>